<feature type="compositionally biased region" description="Polar residues" evidence="1">
    <location>
        <begin position="21"/>
        <end position="35"/>
    </location>
</feature>
<evidence type="ECO:0000256" key="1">
    <source>
        <dbReference type="SAM" id="MobiDB-lite"/>
    </source>
</evidence>
<gene>
    <name evidence="2" type="ORF">ARMOST_20804</name>
</gene>
<evidence type="ECO:0000313" key="2">
    <source>
        <dbReference type="EMBL" id="SJL17258.1"/>
    </source>
</evidence>
<dbReference type="EMBL" id="FUEG01000042">
    <property type="protein sequence ID" value="SJL17258.1"/>
    <property type="molecule type" value="Genomic_DNA"/>
</dbReference>
<feature type="region of interest" description="Disordered" evidence="1">
    <location>
        <begin position="1"/>
        <end position="35"/>
    </location>
</feature>
<accession>A0A284S8E2</accession>
<name>A0A284S8E2_ARMOS</name>
<proteinExistence type="predicted"/>
<dbReference type="Proteomes" id="UP000219338">
    <property type="component" value="Unassembled WGS sequence"/>
</dbReference>
<protein>
    <submittedName>
        <fullName evidence="2">Uncharacterized protein</fullName>
    </submittedName>
</protein>
<dbReference type="AlphaFoldDB" id="A0A284S8E2"/>
<organism evidence="2 3">
    <name type="scientific">Armillaria ostoyae</name>
    <name type="common">Armillaria root rot fungus</name>
    <dbReference type="NCBI Taxonomy" id="47428"/>
    <lineage>
        <taxon>Eukaryota</taxon>
        <taxon>Fungi</taxon>
        <taxon>Dikarya</taxon>
        <taxon>Basidiomycota</taxon>
        <taxon>Agaricomycotina</taxon>
        <taxon>Agaricomycetes</taxon>
        <taxon>Agaricomycetidae</taxon>
        <taxon>Agaricales</taxon>
        <taxon>Marasmiineae</taxon>
        <taxon>Physalacriaceae</taxon>
        <taxon>Armillaria</taxon>
    </lineage>
</organism>
<keyword evidence="3" id="KW-1185">Reference proteome</keyword>
<sequence length="198" mass="22915">MISSGKFPPGAISVKNRRGHNMTTSGAVLPTSEPNPTCVQKRDGIYWSSRLSSCDFVRTRYQFILIVISRPRHEHDMSFCHFVILRRNALRLLKALEDKDLVNQWTVQFERKKINSVELHPHPSRAEDIRAGQRCYLYHPKVARQLDYFPDLNSSKMDSYARNRITLYLATPPDRSLSAVEWKPIVPRVEVTVTSTYI</sequence>
<evidence type="ECO:0000313" key="3">
    <source>
        <dbReference type="Proteomes" id="UP000219338"/>
    </source>
</evidence>
<reference evidence="3" key="1">
    <citation type="journal article" date="2017" name="Nat. Ecol. Evol.">
        <title>Genome expansion and lineage-specific genetic innovations in the forest pathogenic fungi Armillaria.</title>
        <authorList>
            <person name="Sipos G."/>
            <person name="Prasanna A.N."/>
            <person name="Walter M.C."/>
            <person name="O'Connor E."/>
            <person name="Balint B."/>
            <person name="Krizsan K."/>
            <person name="Kiss B."/>
            <person name="Hess J."/>
            <person name="Varga T."/>
            <person name="Slot J."/>
            <person name="Riley R."/>
            <person name="Boka B."/>
            <person name="Rigling D."/>
            <person name="Barry K."/>
            <person name="Lee J."/>
            <person name="Mihaltcheva S."/>
            <person name="LaButti K."/>
            <person name="Lipzen A."/>
            <person name="Waldron R."/>
            <person name="Moloney N.M."/>
            <person name="Sperisen C."/>
            <person name="Kredics L."/>
            <person name="Vagvoelgyi C."/>
            <person name="Patrignani A."/>
            <person name="Fitzpatrick D."/>
            <person name="Nagy I."/>
            <person name="Doyle S."/>
            <person name="Anderson J.B."/>
            <person name="Grigoriev I.V."/>
            <person name="Gueldener U."/>
            <person name="Muensterkoetter M."/>
            <person name="Nagy L.G."/>
        </authorList>
    </citation>
    <scope>NUCLEOTIDE SEQUENCE [LARGE SCALE GENOMIC DNA]</scope>
    <source>
        <strain evidence="3">C18/9</strain>
    </source>
</reference>